<accession>A0A8H7V2T5</accession>
<name>A0A8H7V2T5_9FUNG</name>
<protein>
    <submittedName>
        <fullName evidence="1">Uncharacterized protein</fullName>
    </submittedName>
</protein>
<keyword evidence="2" id="KW-1185">Reference proteome</keyword>
<sequence>MATASLCYMIAIFQTLSRYHPSFFHGVKPSFEINESSNYKLYKIITAILVSKWNSVSALTQNALDNNPKGDVKTYDNYKAAFKIISKEFMQQPSLVRFTKRLVEYMSSEVTRKRSSIAPICSVVLLFRVKPLLG</sequence>
<organism evidence="1 2">
    <name type="scientific">Mucor saturninus</name>
    <dbReference type="NCBI Taxonomy" id="64648"/>
    <lineage>
        <taxon>Eukaryota</taxon>
        <taxon>Fungi</taxon>
        <taxon>Fungi incertae sedis</taxon>
        <taxon>Mucoromycota</taxon>
        <taxon>Mucoromycotina</taxon>
        <taxon>Mucoromycetes</taxon>
        <taxon>Mucorales</taxon>
        <taxon>Mucorineae</taxon>
        <taxon>Mucoraceae</taxon>
        <taxon>Mucor</taxon>
    </lineage>
</organism>
<evidence type="ECO:0000313" key="1">
    <source>
        <dbReference type="EMBL" id="KAG2201293.1"/>
    </source>
</evidence>
<dbReference type="Proteomes" id="UP000603453">
    <property type="component" value="Unassembled WGS sequence"/>
</dbReference>
<reference evidence="1" key="1">
    <citation type="submission" date="2020-12" db="EMBL/GenBank/DDBJ databases">
        <title>Metabolic potential, ecology and presence of endohyphal bacteria is reflected in genomic diversity of Mucoromycotina.</title>
        <authorList>
            <person name="Muszewska A."/>
            <person name="Okrasinska A."/>
            <person name="Steczkiewicz K."/>
            <person name="Drgas O."/>
            <person name="Orlowska M."/>
            <person name="Perlinska-Lenart U."/>
            <person name="Aleksandrzak-Piekarczyk T."/>
            <person name="Szatraj K."/>
            <person name="Zielenkiewicz U."/>
            <person name="Pilsyk S."/>
            <person name="Malc E."/>
            <person name="Mieczkowski P."/>
            <person name="Kruszewska J.S."/>
            <person name="Biernat P."/>
            <person name="Pawlowska J."/>
        </authorList>
    </citation>
    <scope>NUCLEOTIDE SEQUENCE</scope>
    <source>
        <strain evidence="1">WA0000017839</strain>
    </source>
</reference>
<gene>
    <name evidence="1" type="ORF">INT47_006796</name>
</gene>
<evidence type="ECO:0000313" key="2">
    <source>
        <dbReference type="Proteomes" id="UP000603453"/>
    </source>
</evidence>
<dbReference type="EMBL" id="JAEPRD010000073">
    <property type="protein sequence ID" value="KAG2201293.1"/>
    <property type="molecule type" value="Genomic_DNA"/>
</dbReference>
<dbReference type="AlphaFoldDB" id="A0A8H7V2T5"/>
<comment type="caution">
    <text evidence="1">The sequence shown here is derived from an EMBL/GenBank/DDBJ whole genome shotgun (WGS) entry which is preliminary data.</text>
</comment>
<proteinExistence type="predicted"/>